<dbReference type="OrthoDB" id="549212at2759"/>
<dbReference type="AlphaFoldDB" id="A0A8J4BWN9"/>
<protein>
    <submittedName>
        <fullName evidence="2">Uncharacterized protein</fullName>
    </submittedName>
</protein>
<evidence type="ECO:0000313" key="3">
    <source>
        <dbReference type="EMBL" id="GIM05881.1"/>
    </source>
</evidence>
<evidence type="ECO:0000313" key="2">
    <source>
        <dbReference type="EMBL" id="GIL69615.1"/>
    </source>
</evidence>
<reference evidence="2" key="1">
    <citation type="journal article" date="2021" name="Proc. Natl. Acad. Sci. U.S.A.">
        <title>Three genomes in the algal genus Volvox reveal the fate of a haploid sex-determining region after a transition to homothallism.</title>
        <authorList>
            <person name="Yamamoto K."/>
            <person name="Hamaji T."/>
            <person name="Kawai-Toyooka H."/>
            <person name="Matsuzaki R."/>
            <person name="Takahashi F."/>
            <person name="Nishimura Y."/>
            <person name="Kawachi M."/>
            <person name="Noguchi H."/>
            <person name="Minakuchi Y."/>
            <person name="Umen J.G."/>
            <person name="Toyoda A."/>
            <person name="Nozaki H."/>
        </authorList>
    </citation>
    <scope>NUCLEOTIDE SEQUENCE</scope>
    <source>
        <strain evidence="3">NIES-3785</strain>
        <strain evidence="2">NIES-3786</strain>
    </source>
</reference>
<comment type="subcellular location">
    <subcellularLocation>
        <location evidence="1">Cytoplasm</location>
        <location evidence="1">Cytoskeleton</location>
        <location evidence="1">Cilium axoneme</location>
    </subcellularLocation>
</comment>
<gene>
    <name evidence="2" type="ORF">Vretifemale_546</name>
    <name evidence="3" type="ORF">Vretimale_10294</name>
</gene>
<organism evidence="2 4">
    <name type="scientific">Volvox reticuliferus</name>
    <dbReference type="NCBI Taxonomy" id="1737510"/>
    <lineage>
        <taxon>Eukaryota</taxon>
        <taxon>Viridiplantae</taxon>
        <taxon>Chlorophyta</taxon>
        <taxon>core chlorophytes</taxon>
        <taxon>Chlorophyceae</taxon>
        <taxon>CS clade</taxon>
        <taxon>Chlamydomonadales</taxon>
        <taxon>Volvocaceae</taxon>
        <taxon>Volvox</taxon>
    </lineage>
</organism>
<dbReference type="Proteomes" id="UP000722791">
    <property type="component" value="Unassembled WGS sequence"/>
</dbReference>
<dbReference type="EMBL" id="BNCP01000001">
    <property type="protein sequence ID" value="GIL69615.1"/>
    <property type="molecule type" value="Genomic_DNA"/>
</dbReference>
<dbReference type="Proteomes" id="UP000747110">
    <property type="component" value="Unassembled WGS sequence"/>
</dbReference>
<dbReference type="InterPro" id="IPR032675">
    <property type="entry name" value="LRR_dom_sf"/>
</dbReference>
<dbReference type="EMBL" id="BNCQ01000019">
    <property type="protein sequence ID" value="GIM05881.1"/>
    <property type="molecule type" value="Genomic_DNA"/>
</dbReference>
<sequence>MSRLVPATIPGLTCLRLDWNQIDTAVLVSYMSQWGSSLTHLTWCNCDAMRDQGFEALTGALPKLTQLELVRCVGISDVGLGALTALTSLTALNVASAHELTLAGFAVVVSTLSSLERLTLRDMAGLSGADCTTLEGLSRRRDGLLVEVLP</sequence>
<name>A0A8J4BWN9_9CHLO</name>
<dbReference type="GO" id="GO:0005930">
    <property type="term" value="C:axoneme"/>
    <property type="evidence" value="ECO:0007669"/>
    <property type="project" value="UniProtKB-SubCell"/>
</dbReference>
<dbReference type="Gene3D" id="3.80.10.10">
    <property type="entry name" value="Ribonuclease Inhibitor"/>
    <property type="match status" value="1"/>
</dbReference>
<comment type="caution">
    <text evidence="2">The sequence shown here is derived from an EMBL/GenBank/DDBJ whole genome shotgun (WGS) entry which is preliminary data.</text>
</comment>
<evidence type="ECO:0000313" key="4">
    <source>
        <dbReference type="Proteomes" id="UP000747110"/>
    </source>
</evidence>
<evidence type="ECO:0000256" key="1">
    <source>
        <dbReference type="ARBA" id="ARBA00004430"/>
    </source>
</evidence>
<keyword evidence="4" id="KW-1185">Reference proteome</keyword>
<dbReference type="SUPFAM" id="SSF52047">
    <property type="entry name" value="RNI-like"/>
    <property type="match status" value="1"/>
</dbReference>
<accession>A0A8J4BWN9</accession>
<proteinExistence type="predicted"/>